<evidence type="ECO:0000313" key="3">
    <source>
        <dbReference type="Proteomes" id="UP000229901"/>
    </source>
</evidence>
<gene>
    <name evidence="2" type="ORF">COT97_01060</name>
</gene>
<evidence type="ECO:0000259" key="1">
    <source>
        <dbReference type="SMART" id="SM00909"/>
    </source>
</evidence>
<accession>A0A2H0V619</accession>
<evidence type="ECO:0000313" key="2">
    <source>
        <dbReference type="EMBL" id="PIR94518.1"/>
    </source>
</evidence>
<sequence>MKNFFPTMSIILILALVGISWALYHHSSSIVVPITSFSECESAGFPVIDGLTRKCAVNGRVFVESVLLDGGQEFTGEFAVFKPRANQVVINPIKIEGRASHEWFGTDKIPVDIYDSDDSLLGSGNILMMDNEPGNDYNQFTGEIDIRETKTAQGYILIKQNLKLAGESVHEFKIPIAFSSETWNLDQTTEMKVFFNNQLLSSTEPYDCGSVFPVIRVVPNSDRMFIDTLSELIVGPQESERQAGYTTSFNSNVHVQDIQIDERIAYIDFNDQFNSDVTTDCRVKALTAQVTQTMIQFPTIDKVIVTVNGESPDIY</sequence>
<dbReference type="Pfam" id="PF10646">
    <property type="entry name" value="Germane"/>
    <property type="match status" value="1"/>
</dbReference>
<dbReference type="EMBL" id="PFAP01000004">
    <property type="protein sequence ID" value="PIR94518.1"/>
    <property type="molecule type" value="Genomic_DNA"/>
</dbReference>
<dbReference type="SMART" id="SM00909">
    <property type="entry name" value="Germane"/>
    <property type="match status" value="1"/>
</dbReference>
<reference evidence="3" key="1">
    <citation type="submission" date="2017-09" db="EMBL/GenBank/DDBJ databases">
        <title>Depth-based differentiation of microbial function through sediment-hosted aquifers and enrichment of novel symbionts in the deep terrestrial subsurface.</title>
        <authorList>
            <person name="Probst A.J."/>
            <person name="Ladd B."/>
            <person name="Jarett J.K."/>
            <person name="Geller-Mcgrath D.E."/>
            <person name="Sieber C.M.K."/>
            <person name="Emerson J.B."/>
            <person name="Anantharaman K."/>
            <person name="Thomas B.C."/>
            <person name="Malmstrom R."/>
            <person name="Stieglmeier M."/>
            <person name="Klingl A."/>
            <person name="Woyke T."/>
            <person name="Ryan C.M."/>
            <person name="Banfield J.F."/>
        </authorList>
    </citation>
    <scope>NUCLEOTIDE SEQUENCE [LARGE SCALE GENOMIC DNA]</scope>
</reference>
<protein>
    <recommendedName>
        <fullName evidence="1">GerMN domain-containing protein</fullName>
    </recommendedName>
</protein>
<name>A0A2H0V619_9BACT</name>
<dbReference type="InterPro" id="IPR019606">
    <property type="entry name" value="GerMN"/>
</dbReference>
<proteinExistence type="predicted"/>
<dbReference type="AlphaFoldDB" id="A0A2H0V619"/>
<comment type="caution">
    <text evidence="2">The sequence shown here is derived from an EMBL/GenBank/DDBJ whole genome shotgun (WGS) entry which is preliminary data.</text>
</comment>
<feature type="domain" description="GerMN" evidence="1">
    <location>
        <begin position="225"/>
        <end position="313"/>
    </location>
</feature>
<organism evidence="2 3">
    <name type="scientific">Candidatus Falkowbacteria bacterium CG10_big_fil_rev_8_21_14_0_10_39_11</name>
    <dbReference type="NCBI Taxonomy" id="1974565"/>
    <lineage>
        <taxon>Bacteria</taxon>
        <taxon>Candidatus Falkowiibacteriota</taxon>
    </lineage>
</organism>
<dbReference type="Proteomes" id="UP000229901">
    <property type="component" value="Unassembled WGS sequence"/>
</dbReference>